<dbReference type="Proteomes" id="UP000034350">
    <property type="component" value="Unassembled WGS sequence"/>
</dbReference>
<protein>
    <submittedName>
        <fullName evidence="1">Uncharacterized protein</fullName>
    </submittedName>
</protein>
<sequence>MSGISFIDTAYKSNYCRKKLAVFQISIVRQSQNLVKSSVKLGGLDKNGIPRVVEINESLFFKQKYNCDRLRDGQWFVGGAEDGSKKCFMLPVENRNAATLA</sequence>
<accession>A0A0F9WLP3</accession>
<dbReference type="VEuPathDB" id="MicrosporidiaDB:AAJ76_1460003382"/>
<keyword evidence="2" id="KW-1185">Reference proteome</keyword>
<dbReference type="OrthoDB" id="7732882at2759"/>
<evidence type="ECO:0000313" key="1">
    <source>
        <dbReference type="EMBL" id="KKO73998.1"/>
    </source>
</evidence>
<proteinExistence type="predicted"/>
<evidence type="ECO:0000313" key="2">
    <source>
        <dbReference type="Proteomes" id="UP000034350"/>
    </source>
</evidence>
<comment type="caution">
    <text evidence="1">The sequence shown here is derived from an EMBL/GenBank/DDBJ whole genome shotgun (WGS) entry which is preliminary data.</text>
</comment>
<name>A0A0F9WLP3_9MICR</name>
<reference evidence="1 2" key="1">
    <citation type="journal article" date="2015" name="Environ. Microbiol.">
        <title>Genome analyses suggest the presence of polyploidy and recent human-driven expansions in eight global populations of the honeybee pathogen Nosema ceranae.</title>
        <authorList>
            <person name="Pelin A."/>
            <person name="Selman M."/>
            <person name="Aris-Brosou S."/>
            <person name="Farinelli L."/>
            <person name="Corradi N."/>
        </authorList>
    </citation>
    <scope>NUCLEOTIDE SEQUENCE [LARGE SCALE GENOMIC DNA]</scope>
    <source>
        <strain evidence="1 2">PA08 1199</strain>
    </source>
</reference>
<dbReference type="AlphaFoldDB" id="A0A0F9WLP3"/>
<dbReference type="EMBL" id="JPQZ01000146">
    <property type="protein sequence ID" value="KKO73998.1"/>
    <property type="molecule type" value="Genomic_DNA"/>
</dbReference>
<organism evidence="1 2">
    <name type="scientific">Vairimorpha ceranae</name>
    <dbReference type="NCBI Taxonomy" id="40302"/>
    <lineage>
        <taxon>Eukaryota</taxon>
        <taxon>Fungi</taxon>
        <taxon>Fungi incertae sedis</taxon>
        <taxon>Microsporidia</taxon>
        <taxon>Nosematidae</taxon>
        <taxon>Vairimorpha</taxon>
    </lineage>
</organism>
<gene>
    <name evidence="1" type="ORF">AAJ76_1460003382</name>
</gene>
<dbReference type="RefSeq" id="XP_024329740.1">
    <property type="nucleotide sequence ID" value="XM_024474064.1"/>
</dbReference>
<dbReference type="GeneID" id="36318969"/>